<evidence type="ECO:0000256" key="7">
    <source>
        <dbReference type="ARBA" id="ARBA00023142"/>
    </source>
</evidence>
<dbReference type="GO" id="GO:0016998">
    <property type="term" value="P:cell wall macromolecule catabolic process"/>
    <property type="evidence" value="ECO:0007669"/>
    <property type="project" value="InterPro"/>
</dbReference>
<dbReference type="EMBL" id="LR797319">
    <property type="protein sequence ID" value="CAB4202540.1"/>
    <property type="molecule type" value="Genomic_DNA"/>
</dbReference>
<evidence type="ECO:0000313" key="14">
    <source>
        <dbReference type="EMBL" id="CAB4202540.1"/>
    </source>
</evidence>
<dbReference type="EMBL" id="LR796966">
    <property type="protein sequence ID" value="CAB4178573.1"/>
    <property type="molecule type" value="Genomic_DNA"/>
</dbReference>
<evidence type="ECO:0000256" key="6">
    <source>
        <dbReference type="ARBA" id="ARBA00022852"/>
    </source>
</evidence>
<dbReference type="SUPFAM" id="SSF53955">
    <property type="entry name" value="Lysozyme-like"/>
    <property type="match status" value="1"/>
</dbReference>
<feature type="active site" description="Proton donor/acceptor" evidence="9">
    <location>
        <position position="24"/>
    </location>
</feature>
<evidence type="ECO:0000256" key="1">
    <source>
        <dbReference type="ARBA" id="ARBA00000632"/>
    </source>
</evidence>
<evidence type="ECO:0000313" key="13">
    <source>
        <dbReference type="EMBL" id="CAB4184092.1"/>
    </source>
</evidence>
<accession>A0A6J5PTM4</accession>
<reference evidence="11" key="1">
    <citation type="submission" date="2020-05" db="EMBL/GenBank/DDBJ databases">
        <authorList>
            <person name="Chiriac C."/>
            <person name="Salcher M."/>
            <person name="Ghai R."/>
            <person name="Kavagutti S V."/>
        </authorList>
    </citation>
    <scope>NUCLEOTIDE SEQUENCE</scope>
</reference>
<gene>
    <name evidence="12" type="ORF">UFOVP1018_29</name>
    <name evidence="13" type="ORF">UFOVP1105_30</name>
    <name evidence="14" type="ORF">UFOVP1372_20</name>
    <name evidence="15" type="ORF">UFOVP1470_31</name>
    <name evidence="16" type="ORF">UFOVP1557_20</name>
    <name evidence="11" type="ORF">UFOVP939_47</name>
</gene>
<evidence type="ECO:0000256" key="3">
    <source>
        <dbReference type="ARBA" id="ARBA00022612"/>
    </source>
</evidence>
<evidence type="ECO:0000313" key="15">
    <source>
        <dbReference type="EMBL" id="CAB4215027.1"/>
    </source>
</evidence>
<evidence type="ECO:0000256" key="2">
    <source>
        <dbReference type="ARBA" id="ARBA00022529"/>
    </source>
</evidence>
<evidence type="ECO:0000313" key="12">
    <source>
        <dbReference type="EMBL" id="CAB4178573.1"/>
    </source>
</evidence>
<evidence type="ECO:0000256" key="4">
    <source>
        <dbReference type="ARBA" id="ARBA00022638"/>
    </source>
</evidence>
<dbReference type="InterPro" id="IPR023346">
    <property type="entry name" value="Lysozyme-like_dom_sf"/>
</dbReference>
<dbReference type="EMBL" id="LR796887">
    <property type="protein sequence ID" value="CAB4172711.1"/>
    <property type="molecule type" value="Genomic_DNA"/>
</dbReference>
<proteinExistence type="inferred from homology"/>
<dbReference type="GO" id="GO:0044659">
    <property type="term" value="P:viral release from host cell by cytolysis"/>
    <property type="evidence" value="ECO:0007669"/>
    <property type="project" value="UniProtKB-UniRule"/>
</dbReference>
<evidence type="ECO:0000256" key="9">
    <source>
        <dbReference type="HAMAP-Rule" id="MF_04110"/>
    </source>
</evidence>
<keyword evidence="3 9" id="KW-1188">Viral release from host cell</keyword>
<name>A0A6J5PTM4_9CAUD</name>
<dbReference type="PANTHER" id="PTHR38107:SF3">
    <property type="entry name" value="LYSOZYME RRRD-RELATED"/>
    <property type="match status" value="1"/>
</dbReference>
<sequence>MIKRQSVAGIGVSAALLIAVLQFEGYTDKAVIPVPGDVPTIGAGRTEGVKLGDKTEPVREMVFLLNNLENKYARKIRECIHVPLHVYEFDAYVSLSYNIGTSAFCKSTLVKKLNAGDYAGACQQILVWDKFKGKPLRGLTVRRQEEYAKCLNSAD</sequence>
<dbReference type="EMBL" id="LR798407">
    <property type="protein sequence ID" value="CAB5229929.1"/>
    <property type="molecule type" value="Genomic_DNA"/>
</dbReference>
<keyword evidence="6 9" id="KW-0204">Cytolysis</keyword>
<keyword evidence="2 9" id="KW-0929">Antimicrobial</keyword>
<keyword evidence="4 9" id="KW-0081">Bacteriolytic enzyme</keyword>
<dbReference type="EC" id="3.2.1.17" evidence="9"/>
<keyword evidence="7 9" id="KW-0578">Host cell lysis by virus</keyword>
<comment type="catalytic activity">
    <reaction evidence="1 9 10">
        <text>Hydrolysis of (1-&gt;4)-beta-linkages between N-acetylmuramic acid and N-acetyl-D-glucosamine residues in a peptidoglycan and between N-acetyl-D-glucosamine residues in chitodextrins.</text>
        <dbReference type="EC" id="3.2.1.17"/>
    </reaction>
</comment>
<dbReference type="PANTHER" id="PTHR38107">
    <property type="match status" value="1"/>
</dbReference>
<evidence type="ECO:0000256" key="10">
    <source>
        <dbReference type="RuleBase" id="RU003788"/>
    </source>
</evidence>
<dbReference type="GO" id="GO:0009253">
    <property type="term" value="P:peptidoglycan catabolic process"/>
    <property type="evidence" value="ECO:0007669"/>
    <property type="project" value="UniProtKB-UniRule"/>
</dbReference>
<dbReference type="Gene3D" id="1.10.530.40">
    <property type="match status" value="1"/>
</dbReference>
<dbReference type="InterPro" id="IPR023347">
    <property type="entry name" value="Lysozyme_dom_sf"/>
</dbReference>
<dbReference type="GO" id="GO:0003796">
    <property type="term" value="F:lysozyme activity"/>
    <property type="evidence" value="ECO:0007669"/>
    <property type="project" value="UniProtKB-UniRule"/>
</dbReference>
<evidence type="ECO:0000313" key="16">
    <source>
        <dbReference type="EMBL" id="CAB5229929.1"/>
    </source>
</evidence>
<evidence type="ECO:0000313" key="11">
    <source>
        <dbReference type="EMBL" id="CAB4172711.1"/>
    </source>
</evidence>
<dbReference type="GO" id="GO:0042742">
    <property type="term" value="P:defense response to bacterium"/>
    <property type="evidence" value="ECO:0007669"/>
    <property type="project" value="UniProtKB-KW"/>
</dbReference>
<comment type="caution">
    <text evidence="9">Lacks the conserved Asp active site.</text>
</comment>
<dbReference type="GO" id="GO:0030430">
    <property type="term" value="C:host cell cytoplasm"/>
    <property type="evidence" value="ECO:0007669"/>
    <property type="project" value="UniProtKB-SubCell"/>
</dbReference>
<keyword evidence="8 9" id="KW-0326">Glycosidase</keyword>
<keyword evidence="5 9" id="KW-0378">Hydrolase</keyword>
<comment type="function">
    <text evidence="9">Endolysin with lysozyme activity that degrades host peptidoglycans and participates with the holin and spanin proteins in the sequential events which lead to the programmed host cell lysis releasing the mature viral particles. Once the holin has permeabilized the host cell membrane, the endolysin can reach the periplasm and break down the peptidoglycan layer.</text>
</comment>
<comment type="subcellular location">
    <subcellularLocation>
        <location evidence="9">Host cytoplasm</location>
    </subcellularLocation>
    <text evidence="9">The endolysin is cytoplasmic, but can reach the periplasmic space with the help of the holins which disrupt the host cell membrane.</text>
</comment>
<dbReference type="InterPro" id="IPR051018">
    <property type="entry name" value="Bacteriophage_GH24"/>
</dbReference>
<evidence type="ECO:0000256" key="8">
    <source>
        <dbReference type="ARBA" id="ARBA00023295"/>
    </source>
</evidence>
<organism evidence="11">
    <name type="scientific">uncultured Caudovirales phage</name>
    <dbReference type="NCBI Taxonomy" id="2100421"/>
    <lineage>
        <taxon>Viruses</taxon>
        <taxon>Duplodnaviria</taxon>
        <taxon>Heunggongvirae</taxon>
        <taxon>Uroviricota</taxon>
        <taxon>Caudoviricetes</taxon>
        <taxon>Peduoviridae</taxon>
        <taxon>Maltschvirus</taxon>
        <taxon>Maltschvirus maltsch</taxon>
    </lineage>
</organism>
<protein>
    <recommendedName>
        <fullName evidence="9">Endolysin</fullName>
        <ecNumber evidence="9">3.2.1.17</ecNumber>
    </recommendedName>
    <alternativeName>
        <fullName evidence="9">Lysis protein</fullName>
    </alternativeName>
    <alternativeName>
        <fullName evidence="9">Lysozyme</fullName>
    </alternativeName>
    <alternativeName>
        <fullName evidence="9">Muramidase</fullName>
    </alternativeName>
</protein>
<dbReference type="EMBL" id="LR797419">
    <property type="protein sequence ID" value="CAB4215027.1"/>
    <property type="molecule type" value="Genomic_DNA"/>
</dbReference>
<comment type="similarity">
    <text evidence="9 10">Belongs to the glycosyl hydrolase 24 family.</text>
</comment>
<keyword evidence="9" id="KW-1035">Host cytoplasm</keyword>
<dbReference type="HAMAP" id="MF_04110">
    <property type="entry name" value="ENDOLYSIN_T4"/>
    <property type="match status" value="1"/>
</dbReference>
<dbReference type="Pfam" id="PF00959">
    <property type="entry name" value="Phage_lysozyme"/>
    <property type="match status" value="1"/>
</dbReference>
<dbReference type="InterPro" id="IPR034690">
    <property type="entry name" value="Endolysin_T4_type"/>
</dbReference>
<dbReference type="InterPro" id="IPR002196">
    <property type="entry name" value="Glyco_hydro_24"/>
</dbReference>
<evidence type="ECO:0000256" key="5">
    <source>
        <dbReference type="ARBA" id="ARBA00022801"/>
    </source>
</evidence>
<dbReference type="EMBL" id="LR797054">
    <property type="protein sequence ID" value="CAB4184092.1"/>
    <property type="molecule type" value="Genomic_DNA"/>
</dbReference>
<comment type="caution">
    <text evidence="9">Lacks conserved residue(s) required for the propagation of feature annotation.</text>
</comment>